<feature type="non-terminal residue" evidence="1">
    <location>
        <position position="1"/>
    </location>
</feature>
<keyword evidence="2" id="KW-1185">Reference proteome</keyword>
<evidence type="ECO:0000313" key="2">
    <source>
        <dbReference type="Proteomes" id="UP000789920"/>
    </source>
</evidence>
<reference evidence="1" key="1">
    <citation type="submission" date="2021-06" db="EMBL/GenBank/DDBJ databases">
        <authorList>
            <person name="Kallberg Y."/>
            <person name="Tangrot J."/>
            <person name="Rosling A."/>
        </authorList>
    </citation>
    <scope>NUCLEOTIDE SEQUENCE</scope>
    <source>
        <strain evidence="1">MA461A</strain>
    </source>
</reference>
<evidence type="ECO:0000313" key="1">
    <source>
        <dbReference type="EMBL" id="CAG8527646.1"/>
    </source>
</evidence>
<accession>A0ACA9LFF6</accession>
<dbReference type="Proteomes" id="UP000789920">
    <property type="component" value="Unassembled WGS sequence"/>
</dbReference>
<sequence>ITTFNASSDSCILLANASSNNLRNELEKYLLLPLEDNSNLLVWWQVQKDYPALSLIARDYLSIQATSMASEQAFSVAGLTISNKRNRLDDKSARAILCLKSWLQKEICTLDN</sequence>
<comment type="caution">
    <text evidence="1">The sequence shown here is derived from an EMBL/GenBank/DDBJ whole genome shotgun (WGS) entry which is preliminary data.</text>
</comment>
<proteinExistence type="predicted"/>
<protein>
    <submittedName>
        <fullName evidence="1">25842_t:CDS:1</fullName>
    </submittedName>
</protein>
<organism evidence="1 2">
    <name type="scientific">Racocetra persica</name>
    <dbReference type="NCBI Taxonomy" id="160502"/>
    <lineage>
        <taxon>Eukaryota</taxon>
        <taxon>Fungi</taxon>
        <taxon>Fungi incertae sedis</taxon>
        <taxon>Mucoromycota</taxon>
        <taxon>Glomeromycotina</taxon>
        <taxon>Glomeromycetes</taxon>
        <taxon>Diversisporales</taxon>
        <taxon>Gigasporaceae</taxon>
        <taxon>Racocetra</taxon>
    </lineage>
</organism>
<dbReference type="EMBL" id="CAJVQC010003475">
    <property type="protein sequence ID" value="CAG8527646.1"/>
    <property type="molecule type" value="Genomic_DNA"/>
</dbReference>
<name>A0ACA9LFF6_9GLOM</name>
<gene>
    <name evidence="1" type="ORF">RPERSI_LOCUS2993</name>
</gene>